<dbReference type="Proteomes" id="UP000789647">
    <property type="component" value="Chromosome"/>
</dbReference>
<protein>
    <submittedName>
        <fullName evidence="1">Uncharacterized protein</fullName>
    </submittedName>
</protein>
<dbReference type="EMBL" id="OW995941">
    <property type="protein sequence ID" value="CAH6597888.1"/>
    <property type="molecule type" value="Genomic_DNA"/>
</dbReference>
<evidence type="ECO:0000313" key="1">
    <source>
        <dbReference type="EMBL" id="CAH6597888.1"/>
    </source>
</evidence>
<proteinExistence type="predicted"/>
<organism evidence="1 2">
    <name type="scientific">Citrobacter freundii</name>
    <dbReference type="NCBI Taxonomy" id="546"/>
    <lineage>
        <taxon>Bacteria</taxon>
        <taxon>Pseudomonadati</taxon>
        <taxon>Pseudomonadota</taxon>
        <taxon>Gammaproteobacteria</taxon>
        <taxon>Enterobacterales</taxon>
        <taxon>Enterobacteriaceae</taxon>
        <taxon>Citrobacter</taxon>
        <taxon>Citrobacter freundii complex</taxon>
    </lineage>
</organism>
<accession>A0AAD1X3C4</accession>
<reference evidence="1" key="1">
    <citation type="submission" date="2022-05" db="EMBL/GenBank/DDBJ databases">
        <authorList>
            <person name="Alioto T."/>
            <person name="Alioto T."/>
            <person name="Gomez Garrido J."/>
        </authorList>
    </citation>
    <scope>NUCLEOTIDE SEQUENCE</scope>
    <source>
        <strain evidence="1">112</strain>
    </source>
</reference>
<name>A0AAD1X3C4_CITFR</name>
<sequence>MRVAYQAYNRVMDRRPDKTHLVDIRQINQAFNGFISSRRSI</sequence>
<dbReference type="AlphaFoldDB" id="A0AAD1X3C4"/>
<evidence type="ECO:0000313" key="2">
    <source>
        <dbReference type="Proteomes" id="UP000789647"/>
    </source>
</evidence>
<gene>
    <name evidence="1" type="ORF">AI2935V1_3041</name>
</gene>